<comment type="caution">
    <text evidence="1">The sequence shown here is derived from an EMBL/GenBank/DDBJ whole genome shotgun (WGS) entry which is preliminary data.</text>
</comment>
<name>A0AB34IC32_PRYPA</name>
<keyword evidence="2" id="KW-1185">Reference proteome</keyword>
<accession>A0AB34IC32</accession>
<gene>
    <name evidence="1" type="ORF">AB1Y20_016787</name>
</gene>
<sequence length="332" mass="37271">MLAAIASTARSQVYEPPPVVASCLDGAHILAAGPSELAGLLAWLTGGAPISTRRNTARMREAERTQAVEWNRLAAARSLACSTRRNLGDRHFQCMGNYRVRAACREDLYKKTPFEANCSGITRPWRNASFSVTYVWKSYQYSHADEHLHAAAVRRLRSHRRVIVVLSAGLQEFGRFAEHRETLLHNVRDDEPWPQSWMDSYVARTSQLFQLFSEKWGRHTPTPCVVWRAQNIAARHANYSEPKHHPSAVNGVHHWLNRISIALAKLNGLKVVDLTPATISRKPLDHSVDGNGWMTARRVDALEGDVYHGYRISEIAPLFLEALSVACCESST</sequence>
<protein>
    <submittedName>
        <fullName evidence="1">Uncharacterized protein</fullName>
    </submittedName>
</protein>
<dbReference type="Proteomes" id="UP001515480">
    <property type="component" value="Unassembled WGS sequence"/>
</dbReference>
<evidence type="ECO:0000313" key="2">
    <source>
        <dbReference type="Proteomes" id="UP001515480"/>
    </source>
</evidence>
<reference evidence="1 2" key="1">
    <citation type="journal article" date="2024" name="Science">
        <title>Giant polyketide synthase enzymes in the biosynthesis of giant marine polyether toxins.</title>
        <authorList>
            <person name="Fallon T.R."/>
            <person name="Shende V.V."/>
            <person name="Wierzbicki I.H."/>
            <person name="Pendleton A.L."/>
            <person name="Watervoot N.F."/>
            <person name="Auber R.P."/>
            <person name="Gonzalez D.J."/>
            <person name="Wisecaver J.H."/>
            <person name="Moore B.S."/>
        </authorList>
    </citation>
    <scope>NUCLEOTIDE SEQUENCE [LARGE SCALE GENOMIC DNA]</scope>
    <source>
        <strain evidence="1 2">12B1</strain>
    </source>
</reference>
<proteinExistence type="predicted"/>
<evidence type="ECO:0000313" key="1">
    <source>
        <dbReference type="EMBL" id="KAL1495419.1"/>
    </source>
</evidence>
<dbReference type="AlphaFoldDB" id="A0AB34IC32"/>
<organism evidence="1 2">
    <name type="scientific">Prymnesium parvum</name>
    <name type="common">Toxic golden alga</name>
    <dbReference type="NCBI Taxonomy" id="97485"/>
    <lineage>
        <taxon>Eukaryota</taxon>
        <taxon>Haptista</taxon>
        <taxon>Haptophyta</taxon>
        <taxon>Prymnesiophyceae</taxon>
        <taxon>Prymnesiales</taxon>
        <taxon>Prymnesiaceae</taxon>
        <taxon>Prymnesium</taxon>
    </lineage>
</organism>
<dbReference type="EMBL" id="JBGBPQ010000032">
    <property type="protein sequence ID" value="KAL1495419.1"/>
    <property type="molecule type" value="Genomic_DNA"/>
</dbReference>